<keyword evidence="2" id="KW-1185">Reference proteome</keyword>
<dbReference type="Pfam" id="PF05708">
    <property type="entry name" value="Peptidase_C92"/>
    <property type="match status" value="1"/>
</dbReference>
<reference evidence="1" key="1">
    <citation type="submission" date="2012-02" db="EMBL/GenBank/DDBJ databases">
        <title>The complete genome of Solitalea canadensis DSM 3403.</title>
        <authorList>
            <consortium name="US DOE Joint Genome Institute (JGI-PGF)"/>
            <person name="Lucas S."/>
            <person name="Copeland A."/>
            <person name="Lapidus A."/>
            <person name="Glavina del Rio T."/>
            <person name="Dalin E."/>
            <person name="Tice H."/>
            <person name="Bruce D."/>
            <person name="Goodwin L."/>
            <person name="Pitluck S."/>
            <person name="Peters L."/>
            <person name="Ovchinnikova G."/>
            <person name="Lu M."/>
            <person name="Kyrpides N."/>
            <person name="Mavromatis K."/>
            <person name="Ivanova N."/>
            <person name="Brettin T."/>
            <person name="Detter J.C."/>
            <person name="Han C."/>
            <person name="Larimer F."/>
            <person name="Land M."/>
            <person name="Hauser L."/>
            <person name="Markowitz V."/>
            <person name="Cheng J.-F."/>
            <person name="Hugenholtz P."/>
            <person name="Woyke T."/>
            <person name="Wu D."/>
            <person name="Spring S."/>
            <person name="Schroeder M."/>
            <person name="Kopitz M."/>
            <person name="Brambilla E."/>
            <person name="Klenk H.-P."/>
            <person name="Eisen J.A."/>
        </authorList>
    </citation>
    <scope>NUCLEOTIDE SEQUENCE</scope>
    <source>
        <strain evidence="1">DSM 3403</strain>
    </source>
</reference>
<dbReference type="AlphaFoldDB" id="H8KQC7"/>
<name>H8KQC7_SOLCM</name>
<evidence type="ECO:0000313" key="1">
    <source>
        <dbReference type="EMBL" id="AFD06422.1"/>
    </source>
</evidence>
<evidence type="ECO:0008006" key="3">
    <source>
        <dbReference type="Google" id="ProtNLM"/>
    </source>
</evidence>
<dbReference type="InterPro" id="IPR038765">
    <property type="entry name" value="Papain-like_cys_pep_sf"/>
</dbReference>
<gene>
    <name evidence="1" type="ordered locus">Solca_1335</name>
</gene>
<organism evidence="1 2">
    <name type="scientific">Solitalea canadensis (strain ATCC 29591 / DSM 3403 / JCM 21819 / LMG 8368 / NBRC 15130 / NCIMB 12057 / USAM 9D)</name>
    <name type="common">Flexibacter canadensis</name>
    <dbReference type="NCBI Taxonomy" id="929556"/>
    <lineage>
        <taxon>Bacteria</taxon>
        <taxon>Pseudomonadati</taxon>
        <taxon>Bacteroidota</taxon>
        <taxon>Sphingobacteriia</taxon>
        <taxon>Sphingobacteriales</taxon>
        <taxon>Sphingobacteriaceae</taxon>
        <taxon>Solitalea</taxon>
    </lineage>
</organism>
<dbReference type="RefSeq" id="WP_014679649.1">
    <property type="nucleotide sequence ID" value="NC_017770.1"/>
</dbReference>
<proteinExistence type="predicted"/>
<sequence length="211" mass="23749">MIKRLILILLLITSIKITVSAQSWDGVKLQNGDLLFEDLDCGPLCDAIEEVTQSYGGHRFSHIGLVYLKADSAYIIEAIGAKVQLTPIDKFTGRTSHKIYVGRVRKAYKKIANEAVAFSLSKLNVPYDDEFIYDNGKYYCSELIYDAFMNANKNKPFFKLEPMTFKQPGTAEFYPAWVAYYKELSVDIPEAKPGINPGGISRSEKIEICNP</sequence>
<dbReference type="KEGG" id="scn:Solca_1335"/>
<dbReference type="OrthoDB" id="195541at2"/>
<dbReference type="Gene3D" id="3.90.1720.10">
    <property type="entry name" value="endopeptidase domain like (from Nostoc punctiforme)"/>
    <property type="match status" value="1"/>
</dbReference>
<dbReference type="EMBL" id="CP003349">
    <property type="protein sequence ID" value="AFD06422.1"/>
    <property type="molecule type" value="Genomic_DNA"/>
</dbReference>
<dbReference type="eggNOG" id="COG3863">
    <property type="taxonomic scope" value="Bacteria"/>
</dbReference>
<dbReference type="SUPFAM" id="SSF54001">
    <property type="entry name" value="Cysteine proteinases"/>
    <property type="match status" value="1"/>
</dbReference>
<dbReference type="InterPro" id="IPR024453">
    <property type="entry name" value="Peptidase_C92"/>
</dbReference>
<accession>H8KQC7</accession>
<protein>
    <recommendedName>
        <fullName evidence="3">Permuted papain-like amidase enzyme, YaeF/YiiX, C92 family</fullName>
    </recommendedName>
</protein>
<dbReference type="Proteomes" id="UP000007590">
    <property type="component" value="Chromosome"/>
</dbReference>
<evidence type="ECO:0000313" key="2">
    <source>
        <dbReference type="Proteomes" id="UP000007590"/>
    </source>
</evidence>
<dbReference type="STRING" id="929556.Solca_1335"/>
<dbReference type="HOGENOM" id="CLU_090004_0_1_10"/>